<feature type="compositionally biased region" description="Polar residues" evidence="1">
    <location>
        <begin position="1"/>
        <end position="17"/>
    </location>
</feature>
<comment type="caution">
    <text evidence="2">The sequence shown here is derived from an EMBL/GenBank/DDBJ whole genome shotgun (WGS) entry which is preliminary data.</text>
</comment>
<gene>
    <name evidence="2" type="ORF">O181_111527</name>
</gene>
<reference evidence="2" key="1">
    <citation type="submission" date="2021-03" db="EMBL/GenBank/DDBJ databases">
        <title>Draft genome sequence of rust myrtle Austropuccinia psidii MF-1, a brazilian biotype.</title>
        <authorList>
            <person name="Quecine M.C."/>
            <person name="Pachon D.M.R."/>
            <person name="Bonatelli M.L."/>
            <person name="Correr F.H."/>
            <person name="Franceschini L.M."/>
            <person name="Leite T.F."/>
            <person name="Margarido G.R.A."/>
            <person name="Almeida C.A."/>
            <person name="Ferrarezi J.A."/>
            <person name="Labate C.A."/>
        </authorList>
    </citation>
    <scope>NUCLEOTIDE SEQUENCE</scope>
    <source>
        <strain evidence="2">MF-1</strain>
    </source>
</reference>
<protein>
    <submittedName>
        <fullName evidence="2">Uncharacterized protein</fullName>
    </submittedName>
</protein>
<name>A0A9Q3K030_9BASI</name>
<feature type="region of interest" description="Disordered" evidence="1">
    <location>
        <begin position="1"/>
        <end position="34"/>
    </location>
</feature>
<dbReference type="EMBL" id="AVOT02088893">
    <property type="protein sequence ID" value="MBW0571812.1"/>
    <property type="molecule type" value="Genomic_DNA"/>
</dbReference>
<evidence type="ECO:0000256" key="1">
    <source>
        <dbReference type="SAM" id="MobiDB-lite"/>
    </source>
</evidence>
<accession>A0A9Q3K030</accession>
<sequence length="255" mass="28860">MQGNSPKNLQPGLNNPKDSAGCQGKCIPEGHKNDGITEKERSQIKISEMIFAIFDGIPELYEAINAVKSHVSDRNSTISNNLKTNNLSMSKINETIMCFEKFLITIETSNNDNSFGKKINEKYVIMTELTEKSSKSNIDDLIETRIKSATNIIKTDNKKVLDEISNSFTKVKTYKIALKKCFDASKEEVSKLKMKLNQVTADNRRQTELLQELTHKEDICKAEVITIIQAFQHGLRNSQMCTKSKMNDIEQMLNT</sequence>
<evidence type="ECO:0000313" key="2">
    <source>
        <dbReference type="EMBL" id="MBW0571812.1"/>
    </source>
</evidence>
<dbReference type="AlphaFoldDB" id="A0A9Q3K030"/>
<proteinExistence type="predicted"/>
<keyword evidence="3" id="KW-1185">Reference proteome</keyword>
<dbReference type="Proteomes" id="UP000765509">
    <property type="component" value="Unassembled WGS sequence"/>
</dbReference>
<evidence type="ECO:0000313" key="3">
    <source>
        <dbReference type="Proteomes" id="UP000765509"/>
    </source>
</evidence>
<organism evidence="2 3">
    <name type="scientific">Austropuccinia psidii MF-1</name>
    <dbReference type="NCBI Taxonomy" id="1389203"/>
    <lineage>
        <taxon>Eukaryota</taxon>
        <taxon>Fungi</taxon>
        <taxon>Dikarya</taxon>
        <taxon>Basidiomycota</taxon>
        <taxon>Pucciniomycotina</taxon>
        <taxon>Pucciniomycetes</taxon>
        <taxon>Pucciniales</taxon>
        <taxon>Sphaerophragmiaceae</taxon>
        <taxon>Austropuccinia</taxon>
    </lineage>
</organism>